<organism evidence="9 10">
    <name type="scientific">Candidatus Infernicultor aquiphilus</name>
    <dbReference type="NCBI Taxonomy" id="1805029"/>
    <lineage>
        <taxon>Bacteria</taxon>
        <taxon>Pseudomonadati</taxon>
        <taxon>Atribacterota</taxon>
        <taxon>Candidatus Phoenicimicrobiia</taxon>
        <taxon>Candidatus Pheonicimicrobiales</taxon>
        <taxon>Candidatus Phoenicimicrobiaceae</taxon>
        <taxon>Candidatus Infernicultor</taxon>
    </lineage>
</organism>
<evidence type="ECO:0000256" key="5">
    <source>
        <dbReference type="ARBA" id="ARBA00022989"/>
    </source>
</evidence>
<evidence type="ECO:0000313" key="10">
    <source>
        <dbReference type="Proteomes" id="UP000182763"/>
    </source>
</evidence>
<comment type="similarity">
    <text evidence="7">Belongs to the binding-protein-dependent transport system permease family.</text>
</comment>
<protein>
    <submittedName>
        <fullName evidence="9">Peptide ABC transporter permease</fullName>
    </submittedName>
</protein>
<keyword evidence="4 7" id="KW-0812">Transmembrane</keyword>
<evidence type="ECO:0000256" key="4">
    <source>
        <dbReference type="ARBA" id="ARBA00022692"/>
    </source>
</evidence>
<reference evidence="9 10" key="1">
    <citation type="journal article" date="2016" name="Environ. Microbiol.">
        <title>Genomic resolution of a cold subsurface aquifer community provides metabolic insights for novel microbes adapted to high CO concentrations.</title>
        <authorList>
            <person name="Probst A.J."/>
            <person name="Castelle C.J."/>
            <person name="Singh A."/>
            <person name="Brown C.T."/>
            <person name="Anantharaman K."/>
            <person name="Sharon I."/>
            <person name="Hug L.A."/>
            <person name="Burstein D."/>
            <person name="Emerson J.B."/>
            <person name="Thomas B.C."/>
            <person name="Banfield J.F."/>
        </authorList>
    </citation>
    <scope>NUCLEOTIDE SEQUENCE [LARGE SCALE GENOMIC DNA]</scope>
    <source>
        <strain evidence="9">CG2_30_33_13</strain>
    </source>
</reference>
<dbReference type="InterPro" id="IPR025966">
    <property type="entry name" value="OppC_N"/>
</dbReference>
<evidence type="ECO:0000259" key="8">
    <source>
        <dbReference type="PROSITE" id="PS50928"/>
    </source>
</evidence>
<dbReference type="PANTHER" id="PTHR43386:SF1">
    <property type="entry name" value="D,D-DIPEPTIDE TRANSPORT SYSTEM PERMEASE PROTEIN DDPC-RELATED"/>
    <property type="match status" value="1"/>
</dbReference>
<dbReference type="PROSITE" id="PS50928">
    <property type="entry name" value="ABC_TM1"/>
    <property type="match status" value="1"/>
</dbReference>
<keyword evidence="3" id="KW-1003">Cell membrane</keyword>
<gene>
    <name evidence="9" type="ORF">AUK42_04715</name>
</gene>
<proteinExistence type="inferred from homology"/>
<feature type="transmembrane region" description="Helical" evidence="7">
    <location>
        <begin position="142"/>
        <end position="160"/>
    </location>
</feature>
<dbReference type="InterPro" id="IPR000515">
    <property type="entry name" value="MetI-like"/>
</dbReference>
<evidence type="ECO:0000256" key="7">
    <source>
        <dbReference type="RuleBase" id="RU363032"/>
    </source>
</evidence>
<dbReference type="PANTHER" id="PTHR43386">
    <property type="entry name" value="OLIGOPEPTIDE TRANSPORT SYSTEM PERMEASE PROTEIN APPC"/>
    <property type="match status" value="1"/>
</dbReference>
<feature type="transmembrane region" description="Helical" evidence="7">
    <location>
        <begin position="232"/>
        <end position="253"/>
    </location>
</feature>
<keyword evidence="6 7" id="KW-0472">Membrane</keyword>
<feature type="transmembrane region" description="Helical" evidence="7">
    <location>
        <begin position="106"/>
        <end position="130"/>
    </location>
</feature>
<comment type="caution">
    <text evidence="9">The sequence shown here is derived from an EMBL/GenBank/DDBJ whole genome shotgun (WGS) entry which is preliminary data.</text>
</comment>
<dbReference type="AlphaFoldDB" id="A0A1J5GSG1"/>
<evidence type="ECO:0000256" key="6">
    <source>
        <dbReference type="ARBA" id="ARBA00023136"/>
    </source>
</evidence>
<dbReference type="SUPFAM" id="SSF161098">
    <property type="entry name" value="MetI-like"/>
    <property type="match status" value="1"/>
</dbReference>
<dbReference type="InterPro" id="IPR050366">
    <property type="entry name" value="BP-dependent_transpt_permease"/>
</dbReference>
<evidence type="ECO:0000256" key="1">
    <source>
        <dbReference type="ARBA" id="ARBA00004651"/>
    </source>
</evidence>
<evidence type="ECO:0000256" key="2">
    <source>
        <dbReference type="ARBA" id="ARBA00022448"/>
    </source>
</evidence>
<dbReference type="CDD" id="cd06261">
    <property type="entry name" value="TM_PBP2"/>
    <property type="match status" value="1"/>
</dbReference>
<feature type="transmembrane region" description="Helical" evidence="7">
    <location>
        <begin position="12"/>
        <end position="35"/>
    </location>
</feature>
<dbReference type="STRING" id="1805029.AUK42_04715"/>
<dbReference type="Proteomes" id="UP000182763">
    <property type="component" value="Unassembled WGS sequence"/>
</dbReference>
<dbReference type="InterPro" id="IPR035906">
    <property type="entry name" value="MetI-like_sf"/>
</dbReference>
<dbReference type="GO" id="GO:0005886">
    <property type="term" value="C:plasma membrane"/>
    <property type="evidence" value="ECO:0007669"/>
    <property type="project" value="UniProtKB-SubCell"/>
</dbReference>
<name>A0A1J5GSG1_9BACT</name>
<sequence length="311" mass="34212">MNRTVRKLFSNASSLVGIVLLFIFIIIALFAPIIAPPLSDNPYQVPRMSWDVNPQPPGFPISDDIREVYDFMGTEIKYDKAICGTAEGGYDIFYGLIWGTRTAFKIGLITVTVAGFIGVFIGSISAYFGGWIDEGLMRITDIFLSFPFLVAAMVLTTILGRGLDKVMIALIVFGWMGYARLIRGSILSAKEETYVMAAKALGVKDIKIIWKHLLPNTIFPVMVQGTMSIGSMVITAAALSFLGVGAPVGYADWGQMVSFARNWIIGAPGHAGQYWYTVLYPGIFIVLFVLAWNLIGDTLRDILDPRLRGEL</sequence>
<evidence type="ECO:0000313" key="9">
    <source>
        <dbReference type="EMBL" id="OIP69928.1"/>
    </source>
</evidence>
<keyword evidence="5 7" id="KW-1133">Transmembrane helix</keyword>
<dbReference type="Pfam" id="PF00528">
    <property type="entry name" value="BPD_transp_1"/>
    <property type="match status" value="1"/>
</dbReference>
<evidence type="ECO:0000256" key="3">
    <source>
        <dbReference type="ARBA" id="ARBA00022475"/>
    </source>
</evidence>
<dbReference type="Pfam" id="PF12911">
    <property type="entry name" value="OppC_N"/>
    <property type="match status" value="1"/>
</dbReference>
<dbReference type="GO" id="GO:0055085">
    <property type="term" value="P:transmembrane transport"/>
    <property type="evidence" value="ECO:0007669"/>
    <property type="project" value="InterPro"/>
</dbReference>
<keyword evidence="2 7" id="KW-0813">Transport</keyword>
<dbReference type="Gene3D" id="1.10.3720.10">
    <property type="entry name" value="MetI-like"/>
    <property type="match status" value="1"/>
</dbReference>
<comment type="subcellular location">
    <subcellularLocation>
        <location evidence="1 7">Cell membrane</location>
        <topology evidence="1 7">Multi-pass membrane protein</topology>
    </subcellularLocation>
</comment>
<feature type="domain" description="ABC transmembrane type-1" evidence="8">
    <location>
        <begin position="100"/>
        <end position="296"/>
    </location>
</feature>
<feature type="transmembrane region" description="Helical" evidence="7">
    <location>
        <begin position="166"/>
        <end position="182"/>
    </location>
</feature>
<accession>A0A1J5GSG1</accession>
<feature type="transmembrane region" description="Helical" evidence="7">
    <location>
        <begin position="273"/>
        <end position="295"/>
    </location>
</feature>
<dbReference type="EMBL" id="MNYY01000094">
    <property type="protein sequence ID" value="OIP69928.1"/>
    <property type="molecule type" value="Genomic_DNA"/>
</dbReference>